<gene>
    <name evidence="5 8" type="primary">floA</name>
    <name evidence="8" type="ORF">Q5761_11245</name>
</gene>
<accession>A0ABZ0QRB3</accession>
<keyword evidence="6" id="KW-0175">Coiled coil</keyword>
<feature type="region of interest" description="Disordered" evidence="7">
    <location>
        <begin position="316"/>
        <end position="337"/>
    </location>
</feature>
<dbReference type="RefSeq" id="WP_135224436.1">
    <property type="nucleotide sequence ID" value="NZ_CP132508.1"/>
</dbReference>
<dbReference type="HAMAP" id="MF_01562">
    <property type="entry name" value="FloA"/>
    <property type="match status" value="1"/>
</dbReference>
<feature type="transmembrane region" description="Helical" evidence="5">
    <location>
        <begin position="33"/>
        <end position="52"/>
    </location>
</feature>
<keyword evidence="2 5" id="KW-0812">Transmembrane</keyword>
<evidence type="ECO:0000256" key="1">
    <source>
        <dbReference type="ARBA" id="ARBA00022475"/>
    </source>
</evidence>
<sequence>MADLSWPILLVAIGLILVALAVVFSFIPVGLWISALAAGVRVPIITLIGMRLRRVPPHRIINPLIKADKAGIDVSLDKLEAHYLAGGNVDRVVDALIAAQRAEIPLTFERAAAIDLAGRDVLQAVQVSVNPRVVETPVVAAVAKDGIELRVKARVTVRANIDRLVGGAGEETIIARVGEGIVTTVGSAEDHKAVLENPDSISRVVLNKGLDAGTAFEILSIDIADVDVGRNIGAQLQMDRAEADKNIAQAKAEERRAMAVAAEHEMRARVQEMRAKVVEAEAQIPLAIAEAFRQGRLGVFDYYALRNLQADTEMRASLAGGGGREEPPSGQPTERGS</sequence>
<proteinExistence type="inferred from homology"/>
<name>A0ABZ0QRB3_9FIRM</name>
<keyword evidence="9" id="KW-1185">Reference proteome</keyword>
<evidence type="ECO:0000256" key="3">
    <source>
        <dbReference type="ARBA" id="ARBA00022989"/>
    </source>
</evidence>
<comment type="function">
    <text evidence="5">Found in functional membrane microdomains (FMM) that may be equivalent to eukaryotic membrane rafts FMMs are highly dynamic and increase in number as cells age. Flotillins are thought to be important factors in membrane fluidity.</text>
</comment>
<evidence type="ECO:0000256" key="4">
    <source>
        <dbReference type="ARBA" id="ARBA00023136"/>
    </source>
</evidence>
<protein>
    <recommendedName>
        <fullName evidence="5">Flotillin-like protein FloA</fullName>
    </recommendedName>
</protein>
<dbReference type="NCBIfam" id="NF010186">
    <property type="entry name" value="PRK13665.1"/>
    <property type="match status" value="1"/>
</dbReference>
<organism evidence="8 9">
    <name type="scientific">Thermaerobacter composti</name>
    <dbReference type="NCBI Taxonomy" id="554949"/>
    <lineage>
        <taxon>Bacteria</taxon>
        <taxon>Bacillati</taxon>
        <taxon>Bacillota</taxon>
        <taxon>Clostridia</taxon>
        <taxon>Eubacteriales</taxon>
        <taxon>Clostridiales Family XVII. Incertae Sedis</taxon>
        <taxon>Thermaerobacter</taxon>
    </lineage>
</organism>
<comment type="similarity">
    <text evidence="5">Belongs to the flotillin-like FloA family.</text>
</comment>
<dbReference type="InterPro" id="IPR022853">
    <property type="entry name" value="FloA"/>
</dbReference>
<evidence type="ECO:0000256" key="2">
    <source>
        <dbReference type="ARBA" id="ARBA00022692"/>
    </source>
</evidence>
<feature type="transmembrane region" description="Helical" evidence="5">
    <location>
        <begin position="7"/>
        <end position="27"/>
    </location>
</feature>
<evidence type="ECO:0000313" key="9">
    <source>
        <dbReference type="Proteomes" id="UP001304683"/>
    </source>
</evidence>
<comment type="caution">
    <text evidence="5">Lacks conserved residue(s) required for the propagation of feature annotation.</text>
</comment>
<keyword evidence="3 5" id="KW-1133">Transmembrane helix</keyword>
<dbReference type="Proteomes" id="UP001304683">
    <property type="component" value="Chromosome"/>
</dbReference>
<reference evidence="8 9" key="1">
    <citation type="submission" date="2023-08" db="EMBL/GenBank/DDBJ databases">
        <title>Genome sequence of Thermaerobacter compostii strain Ins1, a spore-forming filamentous bacterium isolated from a deep geothermal reservoir.</title>
        <authorList>
            <person name="Bregnard D."/>
            <person name="Gonzalez D."/>
            <person name="Junier P."/>
        </authorList>
    </citation>
    <scope>NUCLEOTIDE SEQUENCE [LARGE SCALE GENOMIC DNA]</scope>
    <source>
        <strain evidence="8 9">Ins1</strain>
    </source>
</reference>
<feature type="coiled-coil region" evidence="6">
    <location>
        <begin position="233"/>
        <end position="283"/>
    </location>
</feature>
<dbReference type="Pfam" id="PF12127">
    <property type="entry name" value="FloA"/>
    <property type="match status" value="1"/>
</dbReference>
<evidence type="ECO:0000256" key="6">
    <source>
        <dbReference type="SAM" id="Coils"/>
    </source>
</evidence>
<evidence type="ECO:0000256" key="7">
    <source>
        <dbReference type="SAM" id="MobiDB-lite"/>
    </source>
</evidence>
<evidence type="ECO:0000313" key="8">
    <source>
        <dbReference type="EMBL" id="WPD18920.1"/>
    </source>
</evidence>
<comment type="subunit">
    <text evidence="5">Homooligomerizes.</text>
</comment>
<keyword evidence="1 5" id="KW-1003">Cell membrane</keyword>
<evidence type="ECO:0000256" key="5">
    <source>
        <dbReference type="HAMAP-Rule" id="MF_01562"/>
    </source>
</evidence>
<keyword evidence="4 5" id="KW-0472">Membrane</keyword>
<dbReference type="EMBL" id="CP132508">
    <property type="protein sequence ID" value="WPD18920.1"/>
    <property type="molecule type" value="Genomic_DNA"/>
</dbReference>
<comment type="subcellular location">
    <subcellularLocation>
        <location evidence="5">Cell membrane</location>
        <topology evidence="5">Multi-pass membrane protein</topology>
    </subcellularLocation>
    <subcellularLocation>
        <location evidence="5">Membrane raft</location>
        <topology evidence="5">Multi-pass membrane protein</topology>
    </subcellularLocation>
</comment>